<dbReference type="PANTHER" id="PTHR36932:SF1">
    <property type="entry name" value="CAPSULAR POLYSACCHARIDE BIOSYNTHESIS PROTEIN"/>
    <property type="match status" value="1"/>
</dbReference>
<dbReference type="InterPro" id="IPR042099">
    <property type="entry name" value="ANL_N_sf"/>
</dbReference>
<evidence type="ECO:0000313" key="1">
    <source>
        <dbReference type="EMBL" id="OQX11823.1"/>
    </source>
</evidence>
<comment type="caution">
    <text evidence="1">The sequence shown here is derived from an EMBL/GenBank/DDBJ whole genome shotgun (WGS) entry which is preliminary data.</text>
</comment>
<evidence type="ECO:0000313" key="2">
    <source>
        <dbReference type="Proteomes" id="UP000192491"/>
    </source>
</evidence>
<dbReference type="NCBIfam" id="TIGR02304">
    <property type="entry name" value="aden_form_hyp"/>
    <property type="match status" value="1"/>
</dbReference>
<reference evidence="1 2" key="1">
    <citation type="submission" date="2017-01" db="EMBL/GenBank/DDBJ databases">
        <title>Novel large sulfur bacteria in the metagenomes of groundwater-fed chemosynthetic microbial mats in the Lake Huron basin.</title>
        <authorList>
            <person name="Sharrar A.M."/>
            <person name="Flood B.E."/>
            <person name="Bailey J.V."/>
            <person name="Jones D.S."/>
            <person name="Biddanda B."/>
            <person name="Ruberg S.A."/>
            <person name="Marcus D.N."/>
            <person name="Dick G.J."/>
        </authorList>
    </citation>
    <scope>NUCLEOTIDE SEQUENCE [LARGE SCALE GENOMIC DNA]</scope>
    <source>
        <strain evidence="1">A8</strain>
    </source>
</reference>
<sequence length="447" mass="50364">MMPDVLLMAAHFARTRWLLDFRQREALERWQQQRLQQFFTHVLPRAAHFRGSQPTTLDDLPYMDKATLMADFQAYNTRGVALETVLPIALQAETSRDFSPVYDGLTVGLSSGTSGNRGVFLVSKAERLRWAGILLARTLPPHLLKHLLSPWHAPLRIAFFLRANSNLYTTLNSRRIQFTFHDLLRGVEAAVPQLNANPPDVLVAPPPVLRALAAEALAGRLHIQPSHIIAVAEVLESRDADSVHSAFGRIPHQIYQATEGFLAYTCEHGSLHLNESFVQVEREWLDVEHTRFQPVITDFTRDTQLIVRYRLNDVLRVRAEPCPCGRAEHSIAAIEGRADEVLWLPASSGKAVAIFPDFIRRAMLLVGEQIREFAVQQRGMTLHIGLLLEGDSSQVQQAVAARLADLWQELGIQAPMLHFTDWQVLLLGAKRRRVQMLSAPEGLLCTF</sequence>
<name>A0A1Y1QR20_9GAMM</name>
<dbReference type="AlphaFoldDB" id="A0A1Y1QR20"/>
<dbReference type="Proteomes" id="UP000192491">
    <property type="component" value="Unassembled WGS sequence"/>
</dbReference>
<dbReference type="EMBL" id="MTEJ01000079">
    <property type="protein sequence ID" value="OQX11823.1"/>
    <property type="molecule type" value="Genomic_DNA"/>
</dbReference>
<proteinExistence type="predicted"/>
<dbReference type="InterPro" id="IPR012685">
    <property type="entry name" value="CHP02304_F390_synth-rel"/>
</dbReference>
<dbReference type="PANTHER" id="PTHR36932">
    <property type="entry name" value="CAPSULAR POLYSACCHARIDE BIOSYNTHESIS PROTEIN"/>
    <property type="match status" value="1"/>
</dbReference>
<dbReference type="SUPFAM" id="SSF56801">
    <property type="entry name" value="Acetyl-CoA synthetase-like"/>
    <property type="match status" value="1"/>
</dbReference>
<accession>A0A1Y1QR20</accession>
<dbReference type="Gene3D" id="3.40.50.12780">
    <property type="entry name" value="N-terminal domain of ligase-like"/>
    <property type="match status" value="1"/>
</dbReference>
<protein>
    <submittedName>
        <fullName evidence="1">Adenylate synthase</fullName>
    </submittedName>
</protein>
<dbReference type="InterPro" id="IPR053158">
    <property type="entry name" value="CapK_Type1_Caps_Biosynth"/>
</dbReference>
<organism evidence="1 2">
    <name type="scientific">Thiothrix lacustris</name>
    <dbReference type="NCBI Taxonomy" id="525917"/>
    <lineage>
        <taxon>Bacteria</taxon>
        <taxon>Pseudomonadati</taxon>
        <taxon>Pseudomonadota</taxon>
        <taxon>Gammaproteobacteria</taxon>
        <taxon>Thiotrichales</taxon>
        <taxon>Thiotrichaceae</taxon>
        <taxon>Thiothrix</taxon>
    </lineage>
</organism>
<gene>
    <name evidence="1" type="ORF">BWK73_16575</name>
</gene>